<dbReference type="AlphaFoldDB" id="A0A1Y1VYH3"/>
<dbReference type="GO" id="GO:0003779">
    <property type="term" value="F:actin binding"/>
    <property type="evidence" value="ECO:0007669"/>
    <property type="project" value="TreeGrafter"/>
</dbReference>
<name>A0A1Y1VYH3_9FUNG</name>
<keyword evidence="8" id="KW-1185">Reference proteome</keyword>
<evidence type="ECO:0000256" key="3">
    <source>
        <dbReference type="ARBA" id="ARBA00023038"/>
    </source>
</evidence>
<keyword evidence="1 4" id="KW-0479">Metal-binding</keyword>
<gene>
    <name evidence="7" type="ORF">DL89DRAFT_69314</name>
</gene>
<evidence type="ECO:0000256" key="4">
    <source>
        <dbReference type="PROSITE-ProRule" id="PRU00125"/>
    </source>
</evidence>
<accession>A0A1Y1VYH3</accession>
<feature type="domain" description="LIM zinc-binding" evidence="6">
    <location>
        <begin position="239"/>
        <end position="299"/>
    </location>
</feature>
<feature type="region of interest" description="Disordered" evidence="5">
    <location>
        <begin position="41"/>
        <end position="85"/>
    </location>
</feature>
<feature type="compositionally biased region" description="Low complexity" evidence="5">
    <location>
        <begin position="71"/>
        <end position="85"/>
    </location>
</feature>
<reference evidence="7 8" key="1">
    <citation type="submission" date="2016-07" db="EMBL/GenBank/DDBJ databases">
        <title>Pervasive Adenine N6-methylation of Active Genes in Fungi.</title>
        <authorList>
            <consortium name="DOE Joint Genome Institute"/>
            <person name="Mondo S.J."/>
            <person name="Dannebaum R.O."/>
            <person name="Kuo R.C."/>
            <person name="Labutti K."/>
            <person name="Haridas S."/>
            <person name="Kuo A."/>
            <person name="Salamov A."/>
            <person name="Ahrendt S.R."/>
            <person name="Lipzen A."/>
            <person name="Sullivan W."/>
            <person name="Andreopoulos W.B."/>
            <person name="Clum A."/>
            <person name="Lindquist E."/>
            <person name="Daum C."/>
            <person name="Ramamoorthy G.K."/>
            <person name="Gryganskyi A."/>
            <person name="Culley D."/>
            <person name="Magnuson J.K."/>
            <person name="James T.Y."/>
            <person name="O'Malley M.A."/>
            <person name="Stajich J.E."/>
            <person name="Spatafora J.W."/>
            <person name="Visel A."/>
            <person name="Grigoriev I.V."/>
        </authorList>
    </citation>
    <scope>NUCLEOTIDE SEQUENCE [LARGE SCALE GENOMIC DNA]</scope>
    <source>
        <strain evidence="7 8">ATCC 12442</strain>
    </source>
</reference>
<dbReference type="SMART" id="SM00132">
    <property type="entry name" value="LIM"/>
    <property type="match status" value="2"/>
</dbReference>
<evidence type="ECO:0000256" key="2">
    <source>
        <dbReference type="ARBA" id="ARBA00022833"/>
    </source>
</evidence>
<organism evidence="7 8">
    <name type="scientific">Linderina pennispora</name>
    <dbReference type="NCBI Taxonomy" id="61395"/>
    <lineage>
        <taxon>Eukaryota</taxon>
        <taxon>Fungi</taxon>
        <taxon>Fungi incertae sedis</taxon>
        <taxon>Zoopagomycota</taxon>
        <taxon>Kickxellomycotina</taxon>
        <taxon>Kickxellomycetes</taxon>
        <taxon>Kickxellales</taxon>
        <taxon>Kickxellaceae</taxon>
        <taxon>Linderina</taxon>
    </lineage>
</organism>
<evidence type="ECO:0000256" key="5">
    <source>
        <dbReference type="SAM" id="MobiDB-lite"/>
    </source>
</evidence>
<dbReference type="GO" id="GO:0046872">
    <property type="term" value="F:metal ion binding"/>
    <property type="evidence" value="ECO:0007669"/>
    <property type="project" value="UniProtKB-KW"/>
</dbReference>
<evidence type="ECO:0000259" key="6">
    <source>
        <dbReference type="PROSITE" id="PS50023"/>
    </source>
</evidence>
<dbReference type="RefSeq" id="XP_040740321.1">
    <property type="nucleotide sequence ID" value="XM_040891985.1"/>
</dbReference>
<dbReference type="STRING" id="61395.A0A1Y1VYH3"/>
<dbReference type="SUPFAM" id="SSF57716">
    <property type="entry name" value="Glucocorticoid receptor-like (DNA-binding domain)"/>
    <property type="match status" value="2"/>
</dbReference>
<dbReference type="InterPro" id="IPR050604">
    <property type="entry name" value="PDZ-LIM_domain"/>
</dbReference>
<dbReference type="PANTHER" id="PTHR24214:SF38">
    <property type="entry name" value="PDZ AND LIM DOMAIN PROTEIN ZASP-RELATED"/>
    <property type="match status" value="1"/>
</dbReference>
<dbReference type="PROSITE" id="PS50023">
    <property type="entry name" value="LIM_DOMAIN_2"/>
    <property type="match status" value="1"/>
</dbReference>
<dbReference type="GO" id="GO:0030036">
    <property type="term" value="P:actin cytoskeleton organization"/>
    <property type="evidence" value="ECO:0007669"/>
    <property type="project" value="TreeGrafter"/>
</dbReference>
<keyword evidence="3 4" id="KW-0440">LIM domain</keyword>
<dbReference type="PANTHER" id="PTHR24214">
    <property type="entry name" value="PDZ AND LIM DOMAIN PROTEIN ZASP"/>
    <property type="match status" value="1"/>
</dbReference>
<dbReference type="InterPro" id="IPR001781">
    <property type="entry name" value="Znf_LIM"/>
</dbReference>
<dbReference type="Proteomes" id="UP000193922">
    <property type="component" value="Unassembled WGS sequence"/>
</dbReference>
<dbReference type="Gene3D" id="2.10.110.10">
    <property type="entry name" value="Cysteine Rich Protein"/>
    <property type="match status" value="2"/>
</dbReference>
<keyword evidence="2 4" id="KW-0862">Zinc</keyword>
<dbReference type="GeneID" id="63808633"/>
<evidence type="ECO:0000256" key="1">
    <source>
        <dbReference type="ARBA" id="ARBA00022723"/>
    </source>
</evidence>
<protein>
    <submittedName>
        <fullName evidence="7">LIM-domain-containing protein</fullName>
    </submittedName>
</protein>
<dbReference type="EMBL" id="MCFD01000016">
    <property type="protein sequence ID" value="ORX66311.1"/>
    <property type="molecule type" value="Genomic_DNA"/>
</dbReference>
<dbReference type="PROSITE" id="PS00478">
    <property type="entry name" value="LIM_DOMAIN_1"/>
    <property type="match status" value="1"/>
</dbReference>
<sequence length="350" mass="38304">MTSSAQTKEPLVDTLRSADRETVEAIVTQLADKLETLKVETEISTSPTSPPVIRHAGTTAASTSHDDARRPLSTSLSSTSLAPSSSRQAHRASLAFGGQGGSTATPTVCAYCGTQLAGSGSASLNSEIGYCCVNCEGVLNVEETNVTPMPNRANTGEFESTQTLNEYFQPAHSAPTVCEACQEPLSDEYINIQGRRFHVMHFVCHDCRIPLYALGGYLQDPVGGEKFYCQRDYLQHFSPNCHACAIPITSGEMVVALGRTYHSECFVCSICQSPFVGDECYEHDGQPLCEWHWYIQNGRLCVECGAIIKEHCVMTRGKKYHQQCAEQKYGERAVSLEEAKRRVRAQRGNA</sequence>
<evidence type="ECO:0000313" key="7">
    <source>
        <dbReference type="EMBL" id="ORX66311.1"/>
    </source>
</evidence>
<evidence type="ECO:0000313" key="8">
    <source>
        <dbReference type="Proteomes" id="UP000193922"/>
    </source>
</evidence>
<dbReference type="OrthoDB" id="1112565at2759"/>
<dbReference type="GO" id="GO:0031941">
    <property type="term" value="C:filamentous actin"/>
    <property type="evidence" value="ECO:0007669"/>
    <property type="project" value="TreeGrafter"/>
</dbReference>
<comment type="caution">
    <text evidence="7">The sequence shown here is derived from an EMBL/GenBank/DDBJ whole genome shotgun (WGS) entry which is preliminary data.</text>
</comment>
<dbReference type="GO" id="GO:0051371">
    <property type="term" value="F:muscle alpha-actinin binding"/>
    <property type="evidence" value="ECO:0007669"/>
    <property type="project" value="TreeGrafter"/>
</dbReference>
<dbReference type="Pfam" id="PF00412">
    <property type="entry name" value="LIM"/>
    <property type="match status" value="2"/>
</dbReference>
<dbReference type="GO" id="GO:0001725">
    <property type="term" value="C:stress fiber"/>
    <property type="evidence" value="ECO:0007669"/>
    <property type="project" value="TreeGrafter"/>
</dbReference>
<proteinExistence type="predicted"/>
<dbReference type="CDD" id="cd08368">
    <property type="entry name" value="LIM"/>
    <property type="match status" value="2"/>
</dbReference>